<sequence length="506" mass="50648">MGWYKAGTVSVTAGSNAVIGSGTSFIANARVGDGFRGPDGRWYEVSNIASDTALSIAPNYQGTTAAGGGYSLAPMQGYVKESADQLRAATKVIAATATDMSAQIDQARVSAESATASAGTATDKAAEALASSNNATSRAAAALASQNAAKASETNAKTYADQAAASASVPLSTPLTGLSVAISTAIAASDSILTGFGKLQAQNTLGGWGVPVNLTIAPAPDINALSVSQKFSINTPATTANIPYKFGSTTAQFAAGSTGIVCNWSSGTTGHWQMLVFDRNSSSVVLRRMDAGTVRPDDYFVMYPTGKTVLDISQGGTGSASGVPNMVGATASVAGVKGLVPAPAAGDQAKFLTGAGTYVAPPAVGAWGGIGGTLSAQTDLQGALDAKLSADQAGYVMLYPNGTPAAPATIAANSRVLVDNPFPGAPVIPVVEVLFNSIWSDPGFVFGAGNGYGAKASKVDVGDKIAIQTGDGQICIASKQGGGGHNSAANSAGALPYRLRVWRIKG</sequence>
<comment type="caution">
    <text evidence="1">The sequence shown here is derived from an EMBL/GenBank/DDBJ whole genome shotgun (WGS) entry which is preliminary data.</text>
</comment>
<evidence type="ECO:0008006" key="3">
    <source>
        <dbReference type="Google" id="ProtNLM"/>
    </source>
</evidence>
<dbReference type="RefSeq" id="WP_401379664.1">
    <property type="nucleotide sequence ID" value="NZ_JBIUWZ010000001.1"/>
</dbReference>
<accession>A0ABW8DT70</accession>
<evidence type="ECO:0000313" key="1">
    <source>
        <dbReference type="EMBL" id="MFJ2676778.1"/>
    </source>
</evidence>
<protein>
    <recommendedName>
        <fullName evidence="3">Tail fiber protein</fullName>
    </recommendedName>
</protein>
<dbReference type="EMBL" id="JBIUWZ010000001">
    <property type="protein sequence ID" value="MFJ2676778.1"/>
    <property type="molecule type" value="Genomic_DNA"/>
</dbReference>
<keyword evidence="2" id="KW-1185">Reference proteome</keyword>
<gene>
    <name evidence="1" type="ORF">ACIOWJ_01550</name>
</gene>
<proteinExistence type="predicted"/>
<name>A0ABW8DT70_9PSED</name>
<reference evidence="1 2" key="1">
    <citation type="submission" date="2024-10" db="EMBL/GenBank/DDBJ databases">
        <title>The Natural Products Discovery Center: Release of the First 8490 Sequenced Strains for Exploring Actinobacteria Biosynthetic Diversity.</title>
        <authorList>
            <person name="Kalkreuter E."/>
            <person name="Kautsar S.A."/>
            <person name="Yang D."/>
            <person name="Bader C.D."/>
            <person name="Teijaro C.N."/>
            <person name="Fluegel L."/>
            <person name="Davis C.M."/>
            <person name="Simpson J.R."/>
            <person name="Lauterbach L."/>
            <person name="Steele A.D."/>
            <person name="Gui C."/>
            <person name="Meng S."/>
            <person name="Li G."/>
            <person name="Viehrig K."/>
            <person name="Ye F."/>
            <person name="Su P."/>
            <person name="Kiefer A.F."/>
            <person name="Nichols A."/>
            <person name="Cepeda A.J."/>
            <person name="Yan W."/>
            <person name="Fan B."/>
            <person name="Jiang Y."/>
            <person name="Adhikari A."/>
            <person name="Zheng C.-J."/>
            <person name="Schuster L."/>
            <person name="Cowan T.M."/>
            <person name="Smanski M.J."/>
            <person name="Chevrette M.G."/>
            <person name="De Carvalho L.P.S."/>
            <person name="Shen B."/>
        </authorList>
    </citation>
    <scope>NUCLEOTIDE SEQUENCE [LARGE SCALE GENOMIC DNA]</scope>
    <source>
        <strain evidence="1 2">NPDC087581</strain>
    </source>
</reference>
<organism evidence="1 2">
    <name type="scientific">Pseudomonas sivasensis</name>
    <dbReference type="NCBI Taxonomy" id="1880678"/>
    <lineage>
        <taxon>Bacteria</taxon>
        <taxon>Pseudomonadati</taxon>
        <taxon>Pseudomonadota</taxon>
        <taxon>Gammaproteobacteria</taxon>
        <taxon>Pseudomonadales</taxon>
        <taxon>Pseudomonadaceae</taxon>
        <taxon>Pseudomonas</taxon>
    </lineage>
</organism>
<dbReference type="Proteomes" id="UP001617213">
    <property type="component" value="Unassembled WGS sequence"/>
</dbReference>
<evidence type="ECO:0000313" key="2">
    <source>
        <dbReference type="Proteomes" id="UP001617213"/>
    </source>
</evidence>